<feature type="domain" description="Phospholipase D N-terminal" evidence="3">
    <location>
        <begin position="61"/>
        <end position="176"/>
    </location>
</feature>
<evidence type="ECO:0000256" key="1">
    <source>
        <dbReference type="SAM" id="SignalP"/>
    </source>
</evidence>
<dbReference type="PANTHER" id="PTHR43606">
    <property type="entry name" value="PHOSPHATASE, PUTATIVE (AFU_ORTHOLOGUE AFUA_6G08710)-RELATED"/>
    <property type="match status" value="1"/>
</dbReference>
<reference evidence="4 5" key="1">
    <citation type="submission" date="2023-11" db="EMBL/GenBank/DDBJ databases">
        <title>An acidophilic fungus is an integral part of prey digestion in a carnivorous sundew plant.</title>
        <authorList>
            <person name="Tsai I.J."/>
        </authorList>
    </citation>
    <scope>NUCLEOTIDE SEQUENCE [LARGE SCALE GENOMIC DNA]</scope>
    <source>
        <strain evidence="4">169a</strain>
    </source>
</reference>
<keyword evidence="5" id="KW-1185">Reference proteome</keyword>
<dbReference type="PANTHER" id="PTHR43606:SF7">
    <property type="entry name" value="PHOSPHATASE, PUTATIVE (AFU_ORTHOLOGUE AFUA_6G08710)-RELATED"/>
    <property type="match status" value="1"/>
</dbReference>
<dbReference type="InterPro" id="IPR052900">
    <property type="entry name" value="Phospholipid_Metab_Enz"/>
</dbReference>
<feature type="signal peptide" evidence="1">
    <location>
        <begin position="1"/>
        <end position="17"/>
    </location>
</feature>
<proteinExistence type="predicted"/>
<protein>
    <recommendedName>
        <fullName evidence="6">Alkaline phosphatase</fullName>
    </recommendedName>
</protein>
<evidence type="ECO:0000313" key="4">
    <source>
        <dbReference type="EMBL" id="WPH03529.1"/>
    </source>
</evidence>
<dbReference type="EMBL" id="CP138589">
    <property type="protein sequence ID" value="WPH03529.1"/>
    <property type="molecule type" value="Genomic_DNA"/>
</dbReference>
<evidence type="ECO:0008006" key="6">
    <source>
        <dbReference type="Google" id="ProtNLM"/>
    </source>
</evidence>
<evidence type="ECO:0000259" key="3">
    <source>
        <dbReference type="Pfam" id="PF16655"/>
    </source>
</evidence>
<accession>A0AAQ3M892</accession>
<dbReference type="CDD" id="cd07389">
    <property type="entry name" value="MPP_PhoD"/>
    <property type="match status" value="1"/>
</dbReference>
<organism evidence="4 5">
    <name type="scientific">Acrodontium crateriforme</name>
    <dbReference type="NCBI Taxonomy" id="150365"/>
    <lineage>
        <taxon>Eukaryota</taxon>
        <taxon>Fungi</taxon>
        <taxon>Dikarya</taxon>
        <taxon>Ascomycota</taxon>
        <taxon>Pezizomycotina</taxon>
        <taxon>Dothideomycetes</taxon>
        <taxon>Dothideomycetidae</taxon>
        <taxon>Mycosphaerellales</taxon>
        <taxon>Teratosphaeriaceae</taxon>
        <taxon>Acrodontium</taxon>
    </lineage>
</organism>
<dbReference type="InterPro" id="IPR018946">
    <property type="entry name" value="PhoD-like_MPP"/>
</dbReference>
<dbReference type="Pfam" id="PF16655">
    <property type="entry name" value="PhoD_N"/>
    <property type="match status" value="1"/>
</dbReference>
<evidence type="ECO:0000259" key="2">
    <source>
        <dbReference type="Pfam" id="PF09423"/>
    </source>
</evidence>
<dbReference type="AlphaFoldDB" id="A0AAQ3M892"/>
<dbReference type="InterPro" id="IPR032093">
    <property type="entry name" value="PhoD_N"/>
</dbReference>
<name>A0AAQ3M892_9PEZI</name>
<dbReference type="Proteomes" id="UP001303373">
    <property type="component" value="Chromosome 10"/>
</dbReference>
<feature type="domain" description="PhoD-like phosphatase metallophosphatase" evidence="2">
    <location>
        <begin position="189"/>
        <end position="554"/>
    </location>
</feature>
<dbReference type="InterPro" id="IPR038607">
    <property type="entry name" value="PhoD-like_sf"/>
</dbReference>
<dbReference type="SUPFAM" id="SSF56300">
    <property type="entry name" value="Metallo-dependent phosphatases"/>
    <property type="match status" value="1"/>
</dbReference>
<feature type="chain" id="PRO_5042841193" description="Alkaline phosphatase" evidence="1">
    <location>
        <begin position="18"/>
        <end position="625"/>
    </location>
</feature>
<evidence type="ECO:0000313" key="5">
    <source>
        <dbReference type="Proteomes" id="UP001303373"/>
    </source>
</evidence>
<dbReference type="InterPro" id="IPR029052">
    <property type="entry name" value="Metallo-depent_PP-like"/>
</dbReference>
<sequence length="625" mass="70130">MKASTIISLSLLSVASASFVKNLNYRSPSENHPGLGISLHKVQKRNTPNKKFNASQLNFTHGVASGDPYPDSVILWTRVAPMVANVNDNSTDSGFVPLYYHGPNVTVSTAPVCVEFQVAKTKDFAQVESSGTAYTSSDIDYTVKVEVSNLTAFTRYYYQFTICGSDKKSPLGRTKTTPSPNDYTSKVGLAVYSCSNYPFGFFNAYGNPARKDSVDYVLHLGDYIYEYAGNGDYGYGASINRLPKPEHIIYTLYDYRARHATYRTDQDLLLSHQTFPWIPVWDDHEVSDNTYRDGASELNNTEASFIMDGGVSVEQRKMNAVRAYFEWMPLRQVEMDDNLRIWRSFKIGSLFDLIMLDTRQYDRSITDLYWNTDYVHALANDAGRTMMGSRQENWFYNQLISSAERGARWRVIGSQTVFSRINESLAYGNVDPLDYDAWDGYQANRNRTFSILSQHDIGNNIVLSGDSHASWVSDLVWLGHANYSADTGAGSLGVEFAGSAVSSPCPYGQNITQKSANNYSDWLERANAELHWNDLYYRGYFELHLTYDDVTANYFGLPTIINRNPYEISLANFTVKSGDNALSRPIAGGVAESGSLKGGVIRQTNLTNNTETGRYSIIHDNEEDI</sequence>
<dbReference type="Pfam" id="PF09423">
    <property type="entry name" value="PhoD"/>
    <property type="match status" value="1"/>
</dbReference>
<dbReference type="Gene3D" id="2.60.40.380">
    <property type="entry name" value="Purple acid phosphatase-like, N-terminal"/>
    <property type="match status" value="1"/>
</dbReference>
<keyword evidence="1" id="KW-0732">Signal</keyword>
<gene>
    <name evidence="4" type="ORF">R9X50_00640900</name>
</gene>
<dbReference type="Gene3D" id="3.60.21.70">
    <property type="entry name" value="PhoD-like phosphatase"/>
    <property type="match status" value="1"/>
</dbReference>